<dbReference type="Proteomes" id="UP001303532">
    <property type="component" value="Chromosome"/>
</dbReference>
<evidence type="ECO:0000313" key="2">
    <source>
        <dbReference type="Proteomes" id="UP001303532"/>
    </source>
</evidence>
<evidence type="ECO:0000313" key="1">
    <source>
        <dbReference type="EMBL" id="WOV83071.1"/>
    </source>
</evidence>
<keyword evidence="2" id="KW-1185">Reference proteome</keyword>
<reference evidence="1 2" key="1">
    <citation type="submission" date="2023-01" db="EMBL/GenBank/DDBJ databases">
        <title>Sporosarcina sp. nov., isolated from Korean tranditional fermented seafood 'Jeotgal'.</title>
        <authorList>
            <person name="Yang A.-I."/>
        </authorList>
    </citation>
    <scope>NUCLEOTIDE SEQUENCE [LARGE SCALE GENOMIC DNA]</scope>
    <source>
        <strain evidence="1 2">B2O-1</strain>
    </source>
</reference>
<organism evidence="1 2">
    <name type="scientific">Sporosarcina jeotgali</name>
    <dbReference type="NCBI Taxonomy" id="3020056"/>
    <lineage>
        <taxon>Bacteria</taxon>
        <taxon>Bacillati</taxon>
        <taxon>Bacillota</taxon>
        <taxon>Bacilli</taxon>
        <taxon>Bacillales</taxon>
        <taxon>Caryophanaceae</taxon>
        <taxon>Sporosarcina</taxon>
    </lineage>
</organism>
<evidence type="ECO:0008006" key="3">
    <source>
        <dbReference type="Google" id="ProtNLM"/>
    </source>
</evidence>
<name>A0ABZ0KSR4_9BACL</name>
<proteinExistence type="predicted"/>
<sequence>MTFEDNASNSIKLRSIILEDFPNVLKWSKNDAFCLANDWELHRDEQELYKWWLHCVNHLAEDSIRLGIDFENELIGYADLAHIKNN</sequence>
<protein>
    <recommendedName>
        <fullName evidence="3">Acetyltransferase</fullName>
    </recommendedName>
</protein>
<dbReference type="SUPFAM" id="SSF55729">
    <property type="entry name" value="Acyl-CoA N-acyltransferases (Nat)"/>
    <property type="match status" value="1"/>
</dbReference>
<gene>
    <name evidence="1" type="ORF">PGH26_08990</name>
</gene>
<dbReference type="InterPro" id="IPR016181">
    <property type="entry name" value="Acyl_CoA_acyltransferase"/>
</dbReference>
<dbReference type="RefSeq" id="WP_323690744.1">
    <property type="nucleotide sequence ID" value="NZ_CP116341.1"/>
</dbReference>
<accession>A0ABZ0KSR4</accession>
<dbReference type="Gene3D" id="3.40.630.30">
    <property type="match status" value="1"/>
</dbReference>
<dbReference type="EMBL" id="CP116341">
    <property type="protein sequence ID" value="WOV83071.1"/>
    <property type="molecule type" value="Genomic_DNA"/>
</dbReference>